<dbReference type="GeneID" id="94839419"/>
<sequence>MSFLLPRHGKYFHTTVHDRFKVDESNIFDPGTFHVKFRNPKYNCAVSSDSFSVGVNDHFSVCVGKHLDGFSTSFRFFPKNLVKNPQKVEIEVQTPRNGFRVSIKNDFSQIRRILREENDKQKQNTGKDENFDRSQKLNEMIKKNKIEEVMILTNKSFFFNHAQAFPNGHQMLSSFSYPLPISLMIQLKRNNFLIGSYVEFISKNSTTGIFMEFKGNPFSCNLSYSFTSKSLLSCILASKFSIQIFNLKVFTGGTINRMYSTPTTVRSLIGAKYRMMMLKNTELFVFSTLKGVKKPSDVFAGIKNKTGNTKLKTEMNAGVFNIFTSVKIPEKRQKVKTSAKYEHETKNYAIGFEIVYD</sequence>
<dbReference type="RefSeq" id="XP_068359124.1">
    <property type="nucleotide sequence ID" value="XM_068504715.1"/>
</dbReference>
<protein>
    <submittedName>
        <fullName evidence="2">Uncharacterized protein</fullName>
    </submittedName>
</protein>
<dbReference type="EMBL" id="MLAK01000739">
    <property type="protein sequence ID" value="OHT05988.1"/>
    <property type="molecule type" value="Genomic_DNA"/>
</dbReference>
<comment type="caution">
    <text evidence="2">The sequence shown here is derived from an EMBL/GenBank/DDBJ whole genome shotgun (WGS) entry which is preliminary data.</text>
</comment>
<evidence type="ECO:0000256" key="1">
    <source>
        <dbReference type="SAM" id="MobiDB-lite"/>
    </source>
</evidence>
<proteinExistence type="predicted"/>
<name>A0A1J4K8F1_9EUKA</name>
<accession>A0A1J4K8F1</accession>
<reference evidence="2" key="1">
    <citation type="submission" date="2016-10" db="EMBL/GenBank/DDBJ databases">
        <authorList>
            <person name="Benchimol M."/>
            <person name="Almeida L.G."/>
            <person name="Vasconcelos A.T."/>
            <person name="Perreira-Neves A."/>
            <person name="Rosa I.A."/>
            <person name="Tasca T."/>
            <person name="Bogo M.R."/>
            <person name="de Souza W."/>
        </authorList>
    </citation>
    <scope>NUCLEOTIDE SEQUENCE [LARGE SCALE GENOMIC DNA]</scope>
    <source>
        <strain evidence="2">K</strain>
    </source>
</reference>
<organism evidence="2 3">
    <name type="scientific">Tritrichomonas foetus</name>
    <dbReference type="NCBI Taxonomy" id="1144522"/>
    <lineage>
        <taxon>Eukaryota</taxon>
        <taxon>Metamonada</taxon>
        <taxon>Parabasalia</taxon>
        <taxon>Tritrichomonadida</taxon>
        <taxon>Tritrichomonadidae</taxon>
        <taxon>Tritrichomonas</taxon>
    </lineage>
</organism>
<dbReference type="VEuPathDB" id="TrichDB:TRFO_26051"/>
<evidence type="ECO:0000313" key="2">
    <source>
        <dbReference type="EMBL" id="OHT05988.1"/>
    </source>
</evidence>
<keyword evidence="3" id="KW-1185">Reference proteome</keyword>
<gene>
    <name evidence="2" type="ORF">TRFO_26051</name>
</gene>
<dbReference type="AlphaFoldDB" id="A0A1J4K8F1"/>
<feature type="region of interest" description="Disordered" evidence="1">
    <location>
        <begin position="115"/>
        <end position="134"/>
    </location>
</feature>
<evidence type="ECO:0000313" key="3">
    <source>
        <dbReference type="Proteomes" id="UP000179807"/>
    </source>
</evidence>
<dbReference type="Proteomes" id="UP000179807">
    <property type="component" value="Unassembled WGS sequence"/>
</dbReference>